<accession>A0A2S5B7D0</accession>
<dbReference type="PANTHER" id="PTHR30615">
    <property type="entry name" value="UNCHARACTERIZED PROTEIN YJBQ-RELATED"/>
    <property type="match status" value="1"/>
</dbReference>
<dbReference type="Proteomes" id="UP000237144">
    <property type="component" value="Unassembled WGS sequence"/>
</dbReference>
<name>A0A2S5B7D0_9BASI</name>
<keyword evidence="4" id="KW-1185">Reference proteome</keyword>
<dbReference type="PROSITE" id="PS01314">
    <property type="entry name" value="UPF0047"/>
    <property type="match status" value="1"/>
</dbReference>
<evidence type="ECO:0000313" key="3">
    <source>
        <dbReference type="EMBL" id="POY72631.1"/>
    </source>
</evidence>
<dbReference type="InterPro" id="IPR035917">
    <property type="entry name" value="YjbQ-like_sf"/>
</dbReference>
<evidence type="ECO:0008006" key="5">
    <source>
        <dbReference type="Google" id="ProtNLM"/>
    </source>
</evidence>
<protein>
    <recommendedName>
        <fullName evidence="5">Secondary thiamine-phosphate synthase enzyme</fullName>
    </recommendedName>
</protein>
<dbReference type="InterPro" id="IPR001602">
    <property type="entry name" value="UPF0047_YjbQ-like"/>
</dbReference>
<evidence type="ECO:0000256" key="1">
    <source>
        <dbReference type="ARBA" id="ARBA00005534"/>
    </source>
</evidence>
<dbReference type="EMBL" id="PJQD01000048">
    <property type="protein sequence ID" value="POY72631.1"/>
    <property type="molecule type" value="Genomic_DNA"/>
</dbReference>
<dbReference type="SUPFAM" id="SSF111038">
    <property type="entry name" value="YjbQ-like"/>
    <property type="match status" value="1"/>
</dbReference>
<dbReference type="PANTHER" id="PTHR30615:SF8">
    <property type="entry name" value="UPF0047 PROTEIN C4A8.02C"/>
    <property type="match status" value="1"/>
</dbReference>
<evidence type="ECO:0000313" key="4">
    <source>
        <dbReference type="Proteomes" id="UP000237144"/>
    </source>
</evidence>
<comment type="caution">
    <text evidence="3">The sequence shown here is derived from an EMBL/GenBank/DDBJ whole genome shotgun (WGS) entry which is preliminary data.</text>
</comment>
<organism evidence="3 4">
    <name type="scientific">Rhodotorula taiwanensis</name>
    <dbReference type="NCBI Taxonomy" id="741276"/>
    <lineage>
        <taxon>Eukaryota</taxon>
        <taxon>Fungi</taxon>
        <taxon>Dikarya</taxon>
        <taxon>Basidiomycota</taxon>
        <taxon>Pucciniomycotina</taxon>
        <taxon>Microbotryomycetes</taxon>
        <taxon>Sporidiobolales</taxon>
        <taxon>Sporidiobolaceae</taxon>
        <taxon>Rhodotorula</taxon>
    </lineage>
</organism>
<keyword evidence="2" id="KW-0732">Signal</keyword>
<dbReference type="AlphaFoldDB" id="A0A2S5B7D0"/>
<evidence type="ECO:0000256" key="2">
    <source>
        <dbReference type="SAM" id="SignalP"/>
    </source>
</evidence>
<comment type="similarity">
    <text evidence="1">Belongs to the UPF0047 family.</text>
</comment>
<dbReference type="STRING" id="741276.A0A2S5B7D0"/>
<proteinExistence type="inferred from homology"/>
<feature type="signal peptide" evidence="2">
    <location>
        <begin position="1"/>
        <end position="19"/>
    </location>
</feature>
<dbReference type="OrthoDB" id="10255963at2759"/>
<dbReference type="Gene3D" id="2.60.120.460">
    <property type="entry name" value="YjbQ-like"/>
    <property type="match status" value="1"/>
</dbReference>
<dbReference type="NCBIfam" id="TIGR00149">
    <property type="entry name" value="TIGR00149_YjbQ"/>
    <property type="match status" value="1"/>
</dbReference>
<gene>
    <name evidence="3" type="ORF">BMF94_4459</name>
</gene>
<dbReference type="Pfam" id="PF01894">
    <property type="entry name" value="YjbQ"/>
    <property type="match status" value="1"/>
</dbReference>
<sequence length="210" mass="23429">MSSSVHSLLFRTHLLAVSAACTATESAQRHLLAKRCFDLACDARLLRPSQLVLARLSLQHVRAYCRSTMSSEGGRFQTTIRLKSRPKGCHLITQEVTEALGDHLKSCKIGMLHLFIQHTSAAITLNENYDPDVRTDMDRVLDKIVPESFDWKHVDEGPDDSVSHTKSTLVGPSVQIPIGNGKLLLGTWQGITLCEFRHHPHSRRLVATIM</sequence>
<feature type="chain" id="PRO_5015641675" description="Secondary thiamine-phosphate synthase enzyme" evidence="2">
    <location>
        <begin position="20"/>
        <end position="210"/>
    </location>
</feature>
<reference evidence="3 4" key="1">
    <citation type="journal article" date="2018" name="Front. Microbiol.">
        <title>Prospects for Fungal Bioremediation of Acidic Radioactive Waste Sites: Characterization and Genome Sequence of Rhodotorula taiwanensis MD1149.</title>
        <authorList>
            <person name="Tkavc R."/>
            <person name="Matrosova V.Y."/>
            <person name="Grichenko O.E."/>
            <person name="Gostincar C."/>
            <person name="Volpe R.P."/>
            <person name="Klimenkova P."/>
            <person name="Gaidamakova E.K."/>
            <person name="Zhou C.E."/>
            <person name="Stewart B.J."/>
            <person name="Lyman M.G."/>
            <person name="Malfatti S.A."/>
            <person name="Rubinfeld B."/>
            <person name="Courtot M."/>
            <person name="Singh J."/>
            <person name="Dalgard C.L."/>
            <person name="Hamilton T."/>
            <person name="Frey K.G."/>
            <person name="Gunde-Cimerman N."/>
            <person name="Dugan L."/>
            <person name="Daly M.J."/>
        </authorList>
    </citation>
    <scope>NUCLEOTIDE SEQUENCE [LARGE SCALE GENOMIC DNA]</scope>
    <source>
        <strain evidence="3 4">MD1149</strain>
    </source>
</reference>